<reference evidence="1" key="1">
    <citation type="submission" date="2022-09" db="EMBL/GenBank/DDBJ databases">
        <title>Intensive care unit water sources are persistently colonized with multi-drug resistant bacteria and are the site of extensive horizontal gene transfer of antibiotic resistance genes.</title>
        <authorList>
            <person name="Diorio-Toth L."/>
        </authorList>
    </citation>
    <scope>NUCLEOTIDE SEQUENCE</scope>
    <source>
        <strain evidence="1">GD03918</strain>
    </source>
</reference>
<organism evidence="1 2">
    <name type="scientific">Klebsiella michiganensis</name>
    <dbReference type="NCBI Taxonomy" id="1134687"/>
    <lineage>
        <taxon>Bacteria</taxon>
        <taxon>Pseudomonadati</taxon>
        <taxon>Pseudomonadota</taxon>
        <taxon>Gammaproteobacteria</taxon>
        <taxon>Enterobacterales</taxon>
        <taxon>Enterobacteriaceae</taxon>
        <taxon>Klebsiella/Raoultella group</taxon>
        <taxon>Klebsiella</taxon>
    </lineage>
</organism>
<comment type="caution">
    <text evidence="1">The sequence shown here is derived from an EMBL/GenBank/DDBJ whole genome shotgun (WGS) entry which is preliminary data.</text>
</comment>
<protein>
    <submittedName>
        <fullName evidence="1">Uncharacterized protein</fullName>
    </submittedName>
</protein>
<dbReference type="AlphaFoldDB" id="A0AAJ1KYB6"/>
<dbReference type="RefSeq" id="WP_128335026.1">
    <property type="nucleotide sequence ID" value="NZ_CABGWL010000007.1"/>
</dbReference>
<gene>
    <name evidence="1" type="ORF">N5C89_30890</name>
</gene>
<dbReference type="Proteomes" id="UP001159937">
    <property type="component" value="Unassembled WGS sequence"/>
</dbReference>
<proteinExistence type="predicted"/>
<accession>A0AAJ1KYB6</accession>
<dbReference type="EMBL" id="JAOCBF010000086">
    <property type="protein sequence ID" value="MDH0967249.1"/>
    <property type="molecule type" value="Genomic_DNA"/>
</dbReference>
<sequence length="308" mass="35563">MMGESGGVMDWTKVPNGLKERYTSISNISYGLLKMAMLEEININPMPVSPGGDSKSYEVFSSEFNAIMLVAHFYENLMYFEDKRLELEGNNDFQIKIPDFYFQHPSLNARLSTGYKESSIISDVVRKTKQKLNYSKDQSFVLSQLHKLEFISVFSHLEAYVESLLVEFVGLERKRAAAKVRKSSLPDLMTEVLNSINPMIIEVINYLDKDALRFIRFCHKLRNLHTHNLGIVNDYFYSECINDGYFVHDVCSETEEPVLEYSRMNFEYFDYVFKVGKVVNLSSMLQPFRLFSREIVFITEAFCGSGGD</sequence>
<evidence type="ECO:0000313" key="1">
    <source>
        <dbReference type="EMBL" id="MDH0967249.1"/>
    </source>
</evidence>
<name>A0AAJ1KYB6_9ENTR</name>
<evidence type="ECO:0000313" key="2">
    <source>
        <dbReference type="Proteomes" id="UP001159937"/>
    </source>
</evidence>